<protein>
    <submittedName>
        <fullName evidence="1">Uncharacterized protein</fullName>
    </submittedName>
</protein>
<name>K1M2F2_CECL9</name>
<dbReference type="EMBL" id="AMGM01000008">
    <property type="protein sequence ID" value="EKB50474.1"/>
    <property type="molecule type" value="Genomic_DNA"/>
</dbReference>
<dbReference type="Proteomes" id="UP000004478">
    <property type="component" value="Unassembled WGS sequence"/>
</dbReference>
<dbReference type="PROSITE" id="PS51257">
    <property type="entry name" value="PROKAR_LIPOPROTEIN"/>
    <property type="match status" value="1"/>
</dbReference>
<dbReference type="OrthoDB" id="838360at2"/>
<gene>
    <name evidence="1" type="ORF">B879_00856</name>
</gene>
<organism evidence="1 2">
    <name type="scientific">Cecembia lonarensis (strain CCUG 58316 / KCTC 22772 / LW9)</name>
    <dbReference type="NCBI Taxonomy" id="1225176"/>
    <lineage>
        <taxon>Bacteria</taxon>
        <taxon>Pseudomonadati</taxon>
        <taxon>Bacteroidota</taxon>
        <taxon>Cytophagia</taxon>
        <taxon>Cytophagales</taxon>
        <taxon>Cyclobacteriaceae</taxon>
        <taxon>Cecembia</taxon>
    </lineage>
</organism>
<sequence>MDHRLYFYFLLSLSFAVFSCQEKENPSVFKGLDYSETNVVNDEEGNQYTTGFDQVTSLNQDPFIHKRDASGNTVWRLRYEETPVDGRGLLLGWFDGRLFAVFSVDGGSTAQTYINARQVKVGAFSNVFQSGYERGGGPKVSVVCEIDPNNGQIIKGTFLTARLNNGNTNTLQVRKLAYKNGVLHLKATSAAWPPGVGTRYIRMPDIDDSDRIDNAFWLYYELKDDFSEIVRAELLRERF</sequence>
<evidence type="ECO:0000313" key="1">
    <source>
        <dbReference type="EMBL" id="EKB50474.1"/>
    </source>
</evidence>
<accession>K1M2F2</accession>
<keyword evidence="2" id="KW-1185">Reference proteome</keyword>
<dbReference type="AlphaFoldDB" id="K1M2F2"/>
<proteinExistence type="predicted"/>
<reference evidence="1 2" key="1">
    <citation type="journal article" date="2012" name="J. Bacteriol.">
        <title>Draft Genome Sequence of Cecembia lonarensis Strain LW9T, Isolated from Lonar Lake, a Haloalkaline Lake in India.</title>
        <authorList>
            <person name="Shivaji S."/>
            <person name="Ara S."/>
            <person name="Singh A."/>
            <person name="Pinnaka A.K."/>
        </authorList>
    </citation>
    <scope>NUCLEOTIDE SEQUENCE [LARGE SCALE GENOMIC DNA]</scope>
    <source>
        <strain evidence="1 2">LW9</strain>
    </source>
</reference>
<evidence type="ECO:0000313" key="2">
    <source>
        <dbReference type="Proteomes" id="UP000004478"/>
    </source>
</evidence>
<dbReference type="RefSeq" id="WP_009183900.1">
    <property type="nucleotide sequence ID" value="NZ_AMGM01000008.1"/>
</dbReference>
<comment type="caution">
    <text evidence="1">The sequence shown here is derived from an EMBL/GenBank/DDBJ whole genome shotgun (WGS) entry which is preliminary data.</text>
</comment>